<accession>A0AA41XAZ3</accession>
<evidence type="ECO:0000313" key="3">
    <source>
        <dbReference type="Proteomes" id="UP001156102"/>
    </source>
</evidence>
<dbReference type="InterPro" id="IPR037523">
    <property type="entry name" value="VOC_core"/>
</dbReference>
<dbReference type="InterPro" id="IPR029068">
    <property type="entry name" value="Glyas_Bleomycin-R_OHBP_Dase"/>
</dbReference>
<dbReference type="RefSeq" id="WP_254759538.1">
    <property type="nucleotide sequence ID" value="NZ_JANCLT010000007.1"/>
</dbReference>
<organism evidence="2 3">
    <name type="scientific">Ectobacillus ponti</name>
    <dbReference type="NCBI Taxonomy" id="2961894"/>
    <lineage>
        <taxon>Bacteria</taxon>
        <taxon>Bacillati</taxon>
        <taxon>Bacillota</taxon>
        <taxon>Bacilli</taxon>
        <taxon>Bacillales</taxon>
        <taxon>Bacillaceae</taxon>
        <taxon>Ectobacillus</taxon>
    </lineage>
</organism>
<dbReference type="EMBL" id="JANCLT010000007">
    <property type="protein sequence ID" value="MCP8969615.1"/>
    <property type="molecule type" value="Genomic_DNA"/>
</dbReference>
<evidence type="ECO:0000313" key="2">
    <source>
        <dbReference type="EMBL" id="MCP8969615.1"/>
    </source>
</evidence>
<name>A0AA41XAZ3_9BACI</name>
<dbReference type="AlphaFoldDB" id="A0AA41XAZ3"/>
<feature type="domain" description="VOC" evidence="1">
    <location>
        <begin position="2"/>
        <end position="111"/>
    </location>
</feature>
<dbReference type="Pfam" id="PF00903">
    <property type="entry name" value="Glyoxalase"/>
    <property type="match status" value="1"/>
</dbReference>
<dbReference type="Gene3D" id="3.10.180.10">
    <property type="entry name" value="2,3-Dihydroxybiphenyl 1,2-Dioxygenase, domain 1"/>
    <property type="match status" value="1"/>
</dbReference>
<dbReference type="Proteomes" id="UP001156102">
    <property type="component" value="Unassembled WGS sequence"/>
</dbReference>
<sequence length="111" mass="12558">MRLHHIGVETANLQASLDFYIRLGFTLVDRVRFLDQDIPFLQLGSCTIELLEVESTASEQHLCFEVEDLQAIRGAKIIEGPYTLQNGWKTLFLEGPGGEIIELLQRSCPKI</sequence>
<protein>
    <submittedName>
        <fullName evidence="2">VOC family protein</fullName>
    </submittedName>
</protein>
<dbReference type="InterPro" id="IPR004360">
    <property type="entry name" value="Glyas_Fos-R_dOase_dom"/>
</dbReference>
<proteinExistence type="predicted"/>
<dbReference type="PROSITE" id="PS51819">
    <property type="entry name" value="VOC"/>
    <property type="match status" value="1"/>
</dbReference>
<comment type="caution">
    <text evidence="2">The sequence shown here is derived from an EMBL/GenBank/DDBJ whole genome shotgun (WGS) entry which is preliminary data.</text>
</comment>
<dbReference type="SUPFAM" id="SSF54593">
    <property type="entry name" value="Glyoxalase/Bleomycin resistance protein/Dihydroxybiphenyl dioxygenase"/>
    <property type="match status" value="1"/>
</dbReference>
<evidence type="ECO:0000259" key="1">
    <source>
        <dbReference type="PROSITE" id="PS51819"/>
    </source>
</evidence>
<gene>
    <name evidence="2" type="ORF">NK662_13865</name>
</gene>
<reference evidence="2" key="1">
    <citation type="submission" date="2022-07" db="EMBL/GenBank/DDBJ databases">
        <authorList>
            <person name="Li W.-J."/>
            <person name="Deng Q.-Q."/>
        </authorList>
    </citation>
    <scope>NUCLEOTIDE SEQUENCE</scope>
    <source>
        <strain evidence="2">SYSU M60031</strain>
    </source>
</reference>
<keyword evidence="3" id="KW-1185">Reference proteome</keyword>